<dbReference type="Proteomes" id="UP001595851">
    <property type="component" value="Unassembled WGS sequence"/>
</dbReference>
<dbReference type="RefSeq" id="WP_379532049.1">
    <property type="nucleotide sequence ID" value="NZ_JBHSBI010000019.1"/>
</dbReference>
<feature type="region of interest" description="Disordered" evidence="1">
    <location>
        <begin position="140"/>
        <end position="163"/>
    </location>
</feature>
<keyword evidence="2" id="KW-0812">Transmembrane</keyword>
<dbReference type="InterPro" id="IPR036259">
    <property type="entry name" value="MFS_trans_sf"/>
</dbReference>
<dbReference type="Gene3D" id="1.20.1250.20">
    <property type="entry name" value="MFS general substrate transporter like domains"/>
    <property type="match status" value="1"/>
</dbReference>
<keyword evidence="4" id="KW-1185">Reference proteome</keyword>
<protein>
    <recommendedName>
        <fullName evidence="5">MFS transporter</fullName>
    </recommendedName>
</protein>
<feature type="compositionally biased region" description="Low complexity" evidence="1">
    <location>
        <begin position="153"/>
        <end position="163"/>
    </location>
</feature>
<evidence type="ECO:0008006" key="5">
    <source>
        <dbReference type="Google" id="ProtNLM"/>
    </source>
</evidence>
<evidence type="ECO:0000256" key="2">
    <source>
        <dbReference type="SAM" id="Phobius"/>
    </source>
</evidence>
<name>A0ABV8GGR4_9ACTN</name>
<keyword evidence="2" id="KW-1133">Transmembrane helix</keyword>
<keyword evidence="2" id="KW-0472">Membrane</keyword>
<accession>A0ABV8GGR4</accession>
<dbReference type="EMBL" id="JBHSBI010000019">
    <property type="protein sequence ID" value="MFC4012129.1"/>
    <property type="molecule type" value="Genomic_DNA"/>
</dbReference>
<dbReference type="SUPFAM" id="SSF103473">
    <property type="entry name" value="MFS general substrate transporter"/>
    <property type="match status" value="1"/>
</dbReference>
<feature type="transmembrane region" description="Helical" evidence="2">
    <location>
        <begin position="21"/>
        <end position="47"/>
    </location>
</feature>
<sequence>MTTDVPARIKDAPRLQAQRRSLTVLVAAQVLSGVGLAAGVTVGALLAQDMLSSTSLAGLPSAAGTAGSALAAVAVGRISQARGRRPGLAAGYLAGAVGSAGVIAAAVAGNPALLFLALFVYGAGACLTRAAPAAAVPCAAADRPAPSDTPHGAARWRPAPARP</sequence>
<evidence type="ECO:0000313" key="4">
    <source>
        <dbReference type="Proteomes" id="UP001595851"/>
    </source>
</evidence>
<evidence type="ECO:0000313" key="3">
    <source>
        <dbReference type="EMBL" id="MFC4012129.1"/>
    </source>
</evidence>
<feature type="transmembrane region" description="Helical" evidence="2">
    <location>
        <begin position="90"/>
        <end position="121"/>
    </location>
</feature>
<reference evidence="4" key="1">
    <citation type="journal article" date="2019" name="Int. J. Syst. Evol. Microbiol.">
        <title>The Global Catalogue of Microorganisms (GCM) 10K type strain sequencing project: providing services to taxonomists for standard genome sequencing and annotation.</title>
        <authorList>
            <consortium name="The Broad Institute Genomics Platform"/>
            <consortium name="The Broad Institute Genome Sequencing Center for Infectious Disease"/>
            <person name="Wu L."/>
            <person name="Ma J."/>
        </authorList>
    </citation>
    <scope>NUCLEOTIDE SEQUENCE [LARGE SCALE GENOMIC DNA]</scope>
    <source>
        <strain evidence="4">TBRC 1276</strain>
    </source>
</reference>
<comment type="caution">
    <text evidence="3">The sequence shown here is derived from an EMBL/GenBank/DDBJ whole genome shotgun (WGS) entry which is preliminary data.</text>
</comment>
<gene>
    <name evidence="3" type="ORF">ACFOY2_33180</name>
</gene>
<organism evidence="3 4">
    <name type="scientific">Nonomuraea purpurea</name>
    <dbReference type="NCBI Taxonomy" id="1849276"/>
    <lineage>
        <taxon>Bacteria</taxon>
        <taxon>Bacillati</taxon>
        <taxon>Actinomycetota</taxon>
        <taxon>Actinomycetes</taxon>
        <taxon>Streptosporangiales</taxon>
        <taxon>Streptosporangiaceae</taxon>
        <taxon>Nonomuraea</taxon>
    </lineage>
</organism>
<dbReference type="PANTHER" id="PTHR23534:SF1">
    <property type="entry name" value="MAJOR FACILITATOR SUPERFAMILY PROTEIN"/>
    <property type="match status" value="1"/>
</dbReference>
<evidence type="ECO:0000256" key="1">
    <source>
        <dbReference type="SAM" id="MobiDB-lite"/>
    </source>
</evidence>
<feature type="transmembrane region" description="Helical" evidence="2">
    <location>
        <begin position="59"/>
        <end position="78"/>
    </location>
</feature>
<proteinExistence type="predicted"/>
<dbReference type="PANTHER" id="PTHR23534">
    <property type="entry name" value="MFS PERMEASE"/>
    <property type="match status" value="1"/>
</dbReference>